<keyword evidence="3" id="KW-0436">Ligase</keyword>
<dbReference type="EMBL" id="CP053697">
    <property type="protein sequence ID" value="QKE65363.1"/>
    <property type="molecule type" value="Genomic_DNA"/>
</dbReference>
<dbReference type="InterPro" id="IPR008147">
    <property type="entry name" value="Gln_synt_N"/>
</dbReference>
<dbReference type="InterPro" id="IPR027303">
    <property type="entry name" value="Gln_synth_gly_rich_site"/>
</dbReference>
<comment type="similarity">
    <text evidence="2 7 8">Belongs to the glutamine synthetase family.</text>
</comment>
<dbReference type="InterPro" id="IPR008146">
    <property type="entry name" value="Gln_synth_cat_dom"/>
</dbReference>
<dbReference type="PROSITE" id="PS51987">
    <property type="entry name" value="GS_CATALYTIC"/>
    <property type="match status" value="1"/>
</dbReference>
<dbReference type="GO" id="GO:0006598">
    <property type="term" value="P:polyamine catabolic process"/>
    <property type="evidence" value="ECO:0007669"/>
    <property type="project" value="TreeGrafter"/>
</dbReference>
<keyword evidence="5" id="KW-0067">ATP-binding</keyword>
<dbReference type="PANTHER" id="PTHR43785">
    <property type="entry name" value="GAMMA-GLUTAMYLPUTRESCINE SYNTHETASE"/>
    <property type="match status" value="1"/>
</dbReference>
<evidence type="ECO:0000256" key="3">
    <source>
        <dbReference type="ARBA" id="ARBA00022598"/>
    </source>
</evidence>
<dbReference type="SMART" id="SM01230">
    <property type="entry name" value="Gln-synt_C"/>
    <property type="match status" value="1"/>
</dbReference>
<evidence type="ECO:0000256" key="6">
    <source>
        <dbReference type="ARBA" id="ARBA00022842"/>
    </source>
</evidence>
<dbReference type="SUPFAM" id="SSF55931">
    <property type="entry name" value="Glutamine synthetase/guanido kinase"/>
    <property type="match status" value="1"/>
</dbReference>
<dbReference type="InterPro" id="IPR036651">
    <property type="entry name" value="Gln_synt_N_sf"/>
</dbReference>
<dbReference type="PROSITE" id="PS51986">
    <property type="entry name" value="GS_BETA_GRASP"/>
    <property type="match status" value="1"/>
</dbReference>
<comment type="cofactor">
    <cofactor evidence="1">
        <name>Mg(2+)</name>
        <dbReference type="ChEBI" id="CHEBI:18420"/>
    </cofactor>
</comment>
<proteinExistence type="inferred from homology"/>
<feature type="domain" description="GS catalytic" evidence="10">
    <location>
        <begin position="123"/>
        <end position="459"/>
    </location>
</feature>
<reference evidence="11" key="1">
    <citation type="submission" date="2020-07" db="EMBL/GenBank/DDBJ databases">
        <title>Nitrate ammonifying Pseudomonas campi sp. nov. isolated from German agricultural grassland.</title>
        <authorList>
            <person name="Timsy T."/>
            <person name="Ulrich A."/>
            <person name="Spanner T."/>
            <person name="Foesel B."/>
            <person name="Kolb S."/>
            <person name="Horn M.A."/>
            <person name="Behrendt U."/>
        </authorList>
    </citation>
    <scope>NUCLEOTIDE SEQUENCE</scope>
    <source>
        <strain evidence="11">S1-A32-2</strain>
    </source>
</reference>
<dbReference type="Gene3D" id="3.30.590.10">
    <property type="entry name" value="Glutamine synthetase/guanido kinase, catalytic domain"/>
    <property type="match status" value="1"/>
</dbReference>
<dbReference type="KEGG" id="pcam:HNE05_19020"/>
<name>A0A6M8FGJ2_9GAMM</name>
<dbReference type="Pfam" id="PF00120">
    <property type="entry name" value="Gln-synt_C"/>
    <property type="match status" value="1"/>
</dbReference>
<keyword evidence="4" id="KW-0547">Nucleotide-binding</keyword>
<protein>
    <submittedName>
        <fullName evidence="11">Glutamine synthetase</fullName>
    </submittedName>
</protein>
<dbReference type="Gene3D" id="3.10.20.70">
    <property type="entry name" value="Glutamine synthetase, N-terminal domain"/>
    <property type="match status" value="1"/>
</dbReference>
<evidence type="ECO:0000256" key="8">
    <source>
        <dbReference type="RuleBase" id="RU000384"/>
    </source>
</evidence>
<dbReference type="Proteomes" id="UP000501379">
    <property type="component" value="Chromosome"/>
</dbReference>
<evidence type="ECO:0000256" key="4">
    <source>
        <dbReference type="ARBA" id="ARBA00022741"/>
    </source>
</evidence>
<gene>
    <name evidence="11" type="ORF">HNE05_19020</name>
</gene>
<dbReference type="SUPFAM" id="SSF54368">
    <property type="entry name" value="Glutamine synthetase, N-terminal domain"/>
    <property type="match status" value="1"/>
</dbReference>
<evidence type="ECO:0000256" key="2">
    <source>
        <dbReference type="ARBA" id="ARBA00009897"/>
    </source>
</evidence>
<evidence type="ECO:0000313" key="12">
    <source>
        <dbReference type="Proteomes" id="UP000501379"/>
    </source>
</evidence>
<dbReference type="GO" id="GO:0005524">
    <property type="term" value="F:ATP binding"/>
    <property type="evidence" value="ECO:0007669"/>
    <property type="project" value="UniProtKB-KW"/>
</dbReference>
<accession>A0A6M8FGJ2</accession>
<keyword evidence="12" id="KW-1185">Reference proteome</keyword>
<dbReference type="PROSITE" id="PS00181">
    <property type="entry name" value="GLNA_ATP"/>
    <property type="match status" value="1"/>
</dbReference>
<sequence>MSVPPRAVQLNEANAFLKEHPEVLFVDLLIADMNGVVRGKRIDRNSLHKVYEKGINLPASLFALDINGSTVESSGLGLDIGDADRICFPIPNTLCKEPWQKRPTAQLLMTMHELDGRPFFADPREVLRQVVAKFDEMNLTICAAFELEFYLIDQENVNGRPQPPRSPLSGKRPISTQVYLIDDLDEYVDCLQDMLEAAKEQDIPADAIVKESAPAQFEVNLHHTNDAIKACDYALLLKRLVKNIAYDHEMDTTFMAKPYPGQAGNGLHVHISLLDKTTGKNIFTTDDPLQSDLLRHAIGGILETMPASMAFLCPNVNSYRRFGAQFYVPNAPSWGIDNRTVAVRVPNGSPDSVRIEHRVAGADANPYLMMASILAGIHHGLTNKVEPGEPIEGNSYEQLEQSLPNNLRDALRELDDSAVLNQYISPDYIDIFVACKEAELEEFETTISDLEYNWYLHTV</sequence>
<evidence type="ECO:0000259" key="10">
    <source>
        <dbReference type="PROSITE" id="PS51987"/>
    </source>
</evidence>
<keyword evidence="6" id="KW-0460">Magnesium</keyword>
<dbReference type="PANTHER" id="PTHR43785:SF12">
    <property type="entry name" value="TYPE-1 GLUTAMINE SYNTHETASE 2"/>
    <property type="match status" value="1"/>
</dbReference>
<evidence type="ECO:0000256" key="5">
    <source>
        <dbReference type="ARBA" id="ARBA00022840"/>
    </source>
</evidence>
<dbReference type="InterPro" id="IPR014746">
    <property type="entry name" value="Gln_synth/guanido_kin_cat_dom"/>
</dbReference>
<feature type="domain" description="GS beta-grasp" evidence="9">
    <location>
        <begin position="21"/>
        <end position="116"/>
    </location>
</feature>
<organism evidence="11 12">
    <name type="scientific">Aquipseudomonas campi</name>
    <dbReference type="NCBI Taxonomy" id="2731681"/>
    <lineage>
        <taxon>Bacteria</taxon>
        <taxon>Pseudomonadati</taxon>
        <taxon>Pseudomonadota</taxon>
        <taxon>Gammaproteobacteria</taxon>
        <taxon>Pseudomonadales</taxon>
        <taxon>Pseudomonadaceae</taxon>
        <taxon>Aquipseudomonas</taxon>
    </lineage>
</organism>
<dbReference type="GO" id="GO:0006542">
    <property type="term" value="P:glutamine biosynthetic process"/>
    <property type="evidence" value="ECO:0007669"/>
    <property type="project" value="InterPro"/>
</dbReference>
<evidence type="ECO:0000256" key="7">
    <source>
        <dbReference type="PROSITE-ProRule" id="PRU01330"/>
    </source>
</evidence>
<dbReference type="AlphaFoldDB" id="A0A6M8FGJ2"/>
<dbReference type="FunFam" id="3.10.20.70:FF:000010">
    <property type="entry name" value="Glutamine synthetase"/>
    <property type="match status" value="1"/>
</dbReference>
<evidence type="ECO:0000256" key="1">
    <source>
        <dbReference type="ARBA" id="ARBA00001946"/>
    </source>
</evidence>
<dbReference type="RefSeq" id="WP_173211196.1">
    <property type="nucleotide sequence ID" value="NZ_CP053697.2"/>
</dbReference>
<dbReference type="FunFam" id="3.30.590.10:FF:000005">
    <property type="entry name" value="Probable glutamine synthetase"/>
    <property type="match status" value="1"/>
</dbReference>
<evidence type="ECO:0000259" key="9">
    <source>
        <dbReference type="PROSITE" id="PS51986"/>
    </source>
</evidence>
<evidence type="ECO:0000313" key="11">
    <source>
        <dbReference type="EMBL" id="QKE65363.1"/>
    </source>
</evidence>
<dbReference type="GO" id="GO:0004356">
    <property type="term" value="F:glutamine synthetase activity"/>
    <property type="evidence" value="ECO:0007669"/>
    <property type="project" value="InterPro"/>
</dbReference>